<dbReference type="EMBL" id="ML995476">
    <property type="protein sequence ID" value="KAF2146253.1"/>
    <property type="molecule type" value="Genomic_DNA"/>
</dbReference>
<organism evidence="2 3">
    <name type="scientific">Aplosporella prunicola CBS 121167</name>
    <dbReference type="NCBI Taxonomy" id="1176127"/>
    <lineage>
        <taxon>Eukaryota</taxon>
        <taxon>Fungi</taxon>
        <taxon>Dikarya</taxon>
        <taxon>Ascomycota</taxon>
        <taxon>Pezizomycotina</taxon>
        <taxon>Dothideomycetes</taxon>
        <taxon>Dothideomycetes incertae sedis</taxon>
        <taxon>Botryosphaeriales</taxon>
        <taxon>Aplosporellaceae</taxon>
        <taxon>Aplosporella</taxon>
    </lineage>
</organism>
<feature type="region of interest" description="Disordered" evidence="1">
    <location>
        <begin position="154"/>
        <end position="178"/>
    </location>
</feature>
<dbReference type="GeneID" id="54292479"/>
<dbReference type="AlphaFoldDB" id="A0A6A6BS02"/>
<keyword evidence="3" id="KW-1185">Reference proteome</keyword>
<protein>
    <submittedName>
        <fullName evidence="2">Uncharacterized protein</fullName>
    </submittedName>
</protein>
<accession>A0A6A6BS02</accession>
<dbReference type="Proteomes" id="UP000799438">
    <property type="component" value="Unassembled WGS sequence"/>
</dbReference>
<evidence type="ECO:0000256" key="1">
    <source>
        <dbReference type="SAM" id="MobiDB-lite"/>
    </source>
</evidence>
<evidence type="ECO:0000313" key="3">
    <source>
        <dbReference type="Proteomes" id="UP000799438"/>
    </source>
</evidence>
<evidence type="ECO:0000313" key="2">
    <source>
        <dbReference type="EMBL" id="KAF2146253.1"/>
    </source>
</evidence>
<name>A0A6A6BS02_9PEZI</name>
<sequence length="178" mass="19083">MPLIGAPHTNQAALFCGASMSFPGLPPICCFSSALLSVDLRLCFPKVGFACSRRAKRDVALYQSVDQAVACFDVYPSSLSPFLLHHSSSSLPLLLSSCHWPSPGPTTPFETTSSTPGLSYNDRTLQTEGHSRATGRDVFMSLLPDLSIPMAAHGSRPYHGNPGPFHPINSGSYHGEYS</sequence>
<proteinExistence type="predicted"/>
<reference evidence="2" key="1">
    <citation type="journal article" date="2020" name="Stud. Mycol.">
        <title>101 Dothideomycetes genomes: a test case for predicting lifestyles and emergence of pathogens.</title>
        <authorList>
            <person name="Haridas S."/>
            <person name="Albert R."/>
            <person name="Binder M."/>
            <person name="Bloem J."/>
            <person name="Labutti K."/>
            <person name="Salamov A."/>
            <person name="Andreopoulos B."/>
            <person name="Baker S."/>
            <person name="Barry K."/>
            <person name="Bills G."/>
            <person name="Bluhm B."/>
            <person name="Cannon C."/>
            <person name="Castanera R."/>
            <person name="Culley D."/>
            <person name="Daum C."/>
            <person name="Ezra D."/>
            <person name="Gonzalez J."/>
            <person name="Henrissat B."/>
            <person name="Kuo A."/>
            <person name="Liang C."/>
            <person name="Lipzen A."/>
            <person name="Lutzoni F."/>
            <person name="Magnuson J."/>
            <person name="Mondo S."/>
            <person name="Nolan M."/>
            <person name="Ohm R."/>
            <person name="Pangilinan J."/>
            <person name="Park H.-J."/>
            <person name="Ramirez L."/>
            <person name="Alfaro M."/>
            <person name="Sun H."/>
            <person name="Tritt A."/>
            <person name="Yoshinaga Y."/>
            <person name="Zwiers L.-H."/>
            <person name="Turgeon B."/>
            <person name="Goodwin S."/>
            <person name="Spatafora J."/>
            <person name="Crous P."/>
            <person name="Grigoriev I."/>
        </authorList>
    </citation>
    <scope>NUCLEOTIDE SEQUENCE</scope>
    <source>
        <strain evidence="2">CBS 121167</strain>
    </source>
</reference>
<gene>
    <name evidence="2" type="ORF">K452DRAFT_108109</name>
</gene>
<dbReference type="RefSeq" id="XP_033401962.1">
    <property type="nucleotide sequence ID" value="XM_033534987.1"/>
</dbReference>